<name>A0AAE1MBT1_9FABA</name>
<dbReference type="EMBL" id="JAWXYG010000011">
    <property type="protein sequence ID" value="KAK4259675.1"/>
    <property type="molecule type" value="Genomic_DNA"/>
</dbReference>
<dbReference type="Proteomes" id="UP001293593">
    <property type="component" value="Unassembled WGS sequence"/>
</dbReference>
<evidence type="ECO:0000256" key="4">
    <source>
        <dbReference type="ARBA" id="ARBA00023180"/>
    </source>
</evidence>
<dbReference type="InterPro" id="IPR035669">
    <property type="entry name" value="SGNH_plant_lipase-like"/>
</dbReference>
<evidence type="ECO:0000256" key="1">
    <source>
        <dbReference type="ARBA" id="ARBA00008668"/>
    </source>
</evidence>
<dbReference type="PANTHER" id="PTHR22835">
    <property type="entry name" value="ZINC FINGER FYVE DOMAIN CONTAINING PROTEIN"/>
    <property type="match status" value="1"/>
</dbReference>
<dbReference type="InterPro" id="IPR001087">
    <property type="entry name" value="GDSL"/>
</dbReference>
<keyword evidence="6" id="KW-1185">Reference proteome</keyword>
<evidence type="ECO:0000313" key="5">
    <source>
        <dbReference type="EMBL" id="KAK4259675.1"/>
    </source>
</evidence>
<gene>
    <name evidence="5" type="ORF">QN277_005983</name>
</gene>
<dbReference type="GO" id="GO:0016788">
    <property type="term" value="F:hydrolase activity, acting on ester bonds"/>
    <property type="evidence" value="ECO:0007669"/>
    <property type="project" value="InterPro"/>
</dbReference>
<evidence type="ECO:0000256" key="2">
    <source>
        <dbReference type="ARBA" id="ARBA00022729"/>
    </source>
</evidence>
<reference evidence="5" key="1">
    <citation type="submission" date="2023-10" db="EMBL/GenBank/DDBJ databases">
        <title>Chromosome-level genome of the transformable northern wattle, Acacia crassicarpa.</title>
        <authorList>
            <person name="Massaro I."/>
            <person name="Sinha N.R."/>
            <person name="Poethig S."/>
            <person name="Leichty A.R."/>
        </authorList>
    </citation>
    <scope>NUCLEOTIDE SEQUENCE</scope>
    <source>
        <strain evidence="5">Acra3RX</strain>
        <tissue evidence="5">Leaf</tissue>
    </source>
</reference>
<dbReference type="SUPFAM" id="SSF52266">
    <property type="entry name" value="SGNH hydrolase"/>
    <property type="match status" value="1"/>
</dbReference>
<dbReference type="PANTHER" id="PTHR22835:SF670">
    <property type="entry name" value="GDSL-LIKE LIPASE_ACYLHYDROLASE"/>
    <property type="match status" value="1"/>
</dbReference>
<dbReference type="AlphaFoldDB" id="A0AAE1MBT1"/>
<organism evidence="5 6">
    <name type="scientific">Acacia crassicarpa</name>
    <name type="common">northern wattle</name>
    <dbReference type="NCBI Taxonomy" id="499986"/>
    <lineage>
        <taxon>Eukaryota</taxon>
        <taxon>Viridiplantae</taxon>
        <taxon>Streptophyta</taxon>
        <taxon>Embryophyta</taxon>
        <taxon>Tracheophyta</taxon>
        <taxon>Spermatophyta</taxon>
        <taxon>Magnoliopsida</taxon>
        <taxon>eudicotyledons</taxon>
        <taxon>Gunneridae</taxon>
        <taxon>Pentapetalae</taxon>
        <taxon>rosids</taxon>
        <taxon>fabids</taxon>
        <taxon>Fabales</taxon>
        <taxon>Fabaceae</taxon>
        <taxon>Caesalpinioideae</taxon>
        <taxon>mimosoid clade</taxon>
        <taxon>Acacieae</taxon>
        <taxon>Acacia</taxon>
    </lineage>
</organism>
<sequence length="382" mass="41635">MDLSGSSSPLRSLERRPSTESLALIHVFALLSFIPCIRGGSSFSSIFSFGDSLADTGNLYFSSQPPTSFHCFFPPNGQTYFGRPTGRCSDGRLIIDFIAESLGLPFVKPYLGIKNGQFDDWKIEEGVNFAVVGATALDADFFKEKGIHNVPTNDSLRIQLGWYKDLLPSLCNSSSSCKNVLGKSLFLIGEIGGNDFTYPFALGKSLTEVKTYVAPVINAISSTISELIDMGAQTLMVPGNFPIGCSAFYLTLFQSKDEQDYDGAGCLKWLNKFAEYYNEKLQSELNQLRGLHPHAIIIYADYYNAALPLYLYPTSFGFEGLRACCGSGGPYNCNASALCGAPGAIASDDPSKFISWDGVHLTEAAYRFIAKRLVIGQDVVPK</sequence>
<dbReference type="Pfam" id="PF00657">
    <property type="entry name" value="Lipase_GDSL"/>
    <property type="match status" value="1"/>
</dbReference>
<keyword evidence="4" id="KW-0325">Glycoprotein</keyword>
<comment type="caution">
    <text evidence="5">The sequence shown here is derived from an EMBL/GenBank/DDBJ whole genome shotgun (WGS) entry which is preliminary data.</text>
</comment>
<keyword evidence="3" id="KW-0378">Hydrolase</keyword>
<dbReference type="Gene3D" id="3.40.50.1110">
    <property type="entry name" value="SGNH hydrolase"/>
    <property type="match status" value="1"/>
</dbReference>
<accession>A0AAE1MBT1</accession>
<evidence type="ECO:0000313" key="6">
    <source>
        <dbReference type="Proteomes" id="UP001293593"/>
    </source>
</evidence>
<proteinExistence type="inferred from homology"/>
<evidence type="ECO:0000256" key="3">
    <source>
        <dbReference type="ARBA" id="ARBA00022801"/>
    </source>
</evidence>
<keyword evidence="2" id="KW-0732">Signal</keyword>
<comment type="similarity">
    <text evidence="1">Belongs to the 'GDSL' lipolytic enzyme family.</text>
</comment>
<protein>
    <recommendedName>
        <fullName evidence="7">GDSL esterase/lipase</fullName>
    </recommendedName>
</protein>
<dbReference type="CDD" id="cd01837">
    <property type="entry name" value="SGNH_plant_lipase_like"/>
    <property type="match status" value="1"/>
</dbReference>
<dbReference type="InterPro" id="IPR036514">
    <property type="entry name" value="SGNH_hydro_sf"/>
</dbReference>
<evidence type="ECO:0008006" key="7">
    <source>
        <dbReference type="Google" id="ProtNLM"/>
    </source>
</evidence>